<name>A0A814THH0_ADIRI</name>
<evidence type="ECO:0000256" key="2">
    <source>
        <dbReference type="SAM" id="Phobius"/>
    </source>
</evidence>
<dbReference type="EMBL" id="CAJNOJ010000123">
    <property type="protein sequence ID" value="CAF1158264.1"/>
    <property type="molecule type" value="Genomic_DNA"/>
</dbReference>
<dbReference type="AlphaFoldDB" id="A0A814THH0"/>
<reference evidence="3" key="1">
    <citation type="submission" date="2021-02" db="EMBL/GenBank/DDBJ databases">
        <authorList>
            <person name="Nowell W R."/>
        </authorList>
    </citation>
    <scope>NUCLEOTIDE SEQUENCE</scope>
</reference>
<organism evidence="3 4">
    <name type="scientific">Adineta ricciae</name>
    <name type="common">Rotifer</name>
    <dbReference type="NCBI Taxonomy" id="249248"/>
    <lineage>
        <taxon>Eukaryota</taxon>
        <taxon>Metazoa</taxon>
        <taxon>Spiralia</taxon>
        <taxon>Gnathifera</taxon>
        <taxon>Rotifera</taxon>
        <taxon>Eurotatoria</taxon>
        <taxon>Bdelloidea</taxon>
        <taxon>Adinetida</taxon>
        <taxon>Adinetidae</taxon>
        <taxon>Adineta</taxon>
    </lineage>
</organism>
<dbReference type="SUPFAM" id="SSF69318">
    <property type="entry name" value="Integrin alpha N-terminal domain"/>
    <property type="match status" value="1"/>
</dbReference>
<comment type="caution">
    <text evidence="3">The sequence shown here is derived from an EMBL/GenBank/DDBJ whole genome shotgun (WGS) entry which is preliminary data.</text>
</comment>
<gene>
    <name evidence="3" type="ORF">EDS130_LOCUS22997</name>
</gene>
<keyword evidence="2" id="KW-0472">Membrane</keyword>
<protein>
    <submittedName>
        <fullName evidence="3">Uncharacterized protein</fullName>
    </submittedName>
</protein>
<dbReference type="PANTHER" id="PTHR46580">
    <property type="entry name" value="SENSOR KINASE-RELATED"/>
    <property type="match status" value="1"/>
</dbReference>
<dbReference type="Pfam" id="PF13517">
    <property type="entry name" value="FG-GAP_3"/>
    <property type="match status" value="2"/>
</dbReference>
<keyword evidence="1" id="KW-0732">Signal</keyword>
<dbReference type="InterPro" id="IPR013517">
    <property type="entry name" value="FG-GAP"/>
</dbReference>
<dbReference type="Pfam" id="PF01839">
    <property type="entry name" value="FG-GAP"/>
    <property type="match status" value="1"/>
</dbReference>
<accession>A0A814THH0</accession>
<keyword evidence="2" id="KW-0812">Transmembrane</keyword>
<sequence length="954" mass="98318">MGDTNDYLLRNRDGKWTSYSLCLIISCALCALGVIAVVIVLALLPIYLKDKGEDIETTTSKALFEVNYNTPMIVTSTTEVTDLDSLSNEMNTALDVSEIKISFAQLISTSSGKKKRRETKKCENNEKANANVFVIQFYTDFSKTCRTSKCQQNIINKITLHVRTRLTQITISTSLANGTSVTLSLSFCSMIRITGDPVATCYDNIQNQNETGTDCGGICAPERQCTDGSSCAVANDCTGNVCASSICLPANCGNGLKDRNETGVDCGAVCAAGKKCSVYAGCQTALDCTSGVCASGVCLSATCNNNVQDLSETGVDCGGSCALGKKCVDGGQCNVSTDCSSNLCVSQVCLPTQCANGVQDNGETGTDCGGPCATGKKCADGGRCTVNVDCTSNVCSTQLCLSRQCGNGVQDNGETGTDCGGPCAAGKKCADASQCTVPADCSSNVCATQICLPSQCGNGVQDNGETGTDCGGPCAAGKKCADASQCTVPADCSSNVCATQICLPSQCANGVQDNGETGTDCGGPCAAGKKCADASQCTVPADCSSNVCATQICLPSQCGNGVKDNGETDQDCGGPCAAGQKCADNKLCSAASDCTINACSSGRCALLSPPTLVGKTPGTAQWGASSIAAGDFNNDGKMDFIVSEYHNYRAELFTGDGTGAMTSLSTLDTANHPAYGAAGDFNGDGNLDYVAVSDDYGYLRLFQGSGTGTFTQTYNQNDGKRKSTVIPADYNGDGKLDFAVSYYADNMVYLYIANNANSFNSPGIFAVGSNPRKMASGKFDSDNYADLAVINENDGTISILLGKSDGTFGTATTISVAASINTIAVAKLNGDNYLDLILTVPNTHSLSVLLGDGNGNFGTPNTFLAGGNGPSKIDVADMDLDGILDAVVAFDYSGTQQVGVLLGKGDGTFYQATRFFALTYGPAHITAVKVDGDNRPDVIVTGGDSYTVFLNTGP</sequence>
<dbReference type="Gene3D" id="2.130.10.130">
    <property type="entry name" value="Integrin alpha, N-terminal"/>
    <property type="match status" value="3"/>
</dbReference>
<proteinExistence type="predicted"/>
<dbReference type="InterPro" id="IPR028994">
    <property type="entry name" value="Integrin_alpha_N"/>
</dbReference>
<feature type="transmembrane region" description="Helical" evidence="2">
    <location>
        <begin position="21"/>
        <end position="48"/>
    </location>
</feature>
<dbReference type="PANTHER" id="PTHR46580:SF4">
    <property type="entry name" value="ATP_GTP-BINDING PROTEIN"/>
    <property type="match status" value="1"/>
</dbReference>
<dbReference type="OrthoDB" id="10022113at2759"/>
<dbReference type="Proteomes" id="UP000663852">
    <property type="component" value="Unassembled WGS sequence"/>
</dbReference>
<evidence type="ECO:0000313" key="3">
    <source>
        <dbReference type="EMBL" id="CAF1158264.1"/>
    </source>
</evidence>
<evidence type="ECO:0000313" key="4">
    <source>
        <dbReference type="Proteomes" id="UP000663852"/>
    </source>
</evidence>
<keyword evidence="2" id="KW-1133">Transmembrane helix</keyword>
<evidence type="ECO:0000256" key="1">
    <source>
        <dbReference type="ARBA" id="ARBA00022729"/>
    </source>
</evidence>